<protein>
    <submittedName>
        <fullName evidence="1">Trypsin-like peptidase domain-containing protein</fullName>
    </submittedName>
</protein>
<dbReference type="SUPFAM" id="SSF50494">
    <property type="entry name" value="Trypsin-like serine proteases"/>
    <property type="match status" value="1"/>
</dbReference>
<dbReference type="Gene3D" id="2.40.10.10">
    <property type="entry name" value="Trypsin-like serine proteases"/>
    <property type="match status" value="2"/>
</dbReference>
<dbReference type="InterPro" id="IPR009003">
    <property type="entry name" value="Peptidase_S1_PA"/>
</dbReference>
<dbReference type="PANTHER" id="PTHR43019:SF23">
    <property type="entry name" value="PROTEASE DO-LIKE 5, CHLOROPLASTIC"/>
    <property type="match status" value="1"/>
</dbReference>
<accession>A0ABW4TDY7</accession>
<dbReference type="PROSITE" id="PS00134">
    <property type="entry name" value="TRYPSIN_HIS"/>
    <property type="match status" value="1"/>
</dbReference>
<dbReference type="PANTHER" id="PTHR43019">
    <property type="entry name" value="SERINE ENDOPROTEASE DEGS"/>
    <property type="match status" value="1"/>
</dbReference>
<organism evidence="1 2">
    <name type="scientific">Nonomuraea mangrovi</name>
    <dbReference type="NCBI Taxonomy" id="2316207"/>
    <lineage>
        <taxon>Bacteria</taxon>
        <taxon>Bacillati</taxon>
        <taxon>Actinomycetota</taxon>
        <taxon>Actinomycetes</taxon>
        <taxon>Streptosporangiales</taxon>
        <taxon>Streptosporangiaceae</taxon>
        <taxon>Nonomuraea</taxon>
    </lineage>
</organism>
<dbReference type="RefSeq" id="WP_379581975.1">
    <property type="nucleotide sequence ID" value="NZ_JBHUFV010000083.1"/>
</dbReference>
<dbReference type="Proteomes" id="UP001597368">
    <property type="component" value="Unassembled WGS sequence"/>
</dbReference>
<sequence length="411" mass="43836">MAGVTALQGSALAKPKPKDVAVGTRLAAETNPAVQQIMMAYTATLTIPEPVATKAFEGLFAKAERHAKAGRIPADHQSQIKWVLRAAAKNVGKYLVPGKALRKDDGEVVAGICTGWWITPDGYMVTAAHCAGMSKAALRQEFATKALAKIAKRDVQDFIKGVSDVAQPDEGMTKLAEEMFTAFDLKAMRVRGLKKELAVVMHDGKGKISVRNLELVAKGSDWPGADFALLKMAGARGLPTVSLGSDDDVRVGDNLYISGFPGILSLNPDLDELSRLYPSVTEGAFNVRRTSVKGVPYLQAQAPMYVGNSGGPVFSADGRVIGMVVAAATMDSGLAENAGFVLPVGVIRKRLAAAAVEPRGSRTSRVYSAGLEDYFSGRYEAALDKFHLVRKLYPAHPYVGAFIADTKKALR</sequence>
<dbReference type="InterPro" id="IPR018114">
    <property type="entry name" value="TRYPSIN_HIS"/>
</dbReference>
<evidence type="ECO:0000313" key="1">
    <source>
        <dbReference type="EMBL" id="MFD1939577.1"/>
    </source>
</evidence>
<name>A0ABW4TDY7_9ACTN</name>
<dbReference type="EMBL" id="JBHUFV010000083">
    <property type="protein sequence ID" value="MFD1939577.1"/>
    <property type="molecule type" value="Genomic_DNA"/>
</dbReference>
<gene>
    <name evidence="1" type="ORF">ACFSKW_49760</name>
</gene>
<reference evidence="2" key="1">
    <citation type="journal article" date="2019" name="Int. J. Syst. Evol. Microbiol.">
        <title>The Global Catalogue of Microorganisms (GCM) 10K type strain sequencing project: providing services to taxonomists for standard genome sequencing and annotation.</title>
        <authorList>
            <consortium name="The Broad Institute Genomics Platform"/>
            <consortium name="The Broad Institute Genome Sequencing Center for Infectious Disease"/>
            <person name="Wu L."/>
            <person name="Ma J."/>
        </authorList>
    </citation>
    <scope>NUCLEOTIDE SEQUENCE [LARGE SCALE GENOMIC DNA]</scope>
    <source>
        <strain evidence="2">ICMP 6774ER</strain>
    </source>
</reference>
<keyword evidence="2" id="KW-1185">Reference proteome</keyword>
<dbReference type="InterPro" id="IPR043504">
    <property type="entry name" value="Peptidase_S1_PA_chymotrypsin"/>
</dbReference>
<comment type="caution">
    <text evidence="1">The sequence shown here is derived from an EMBL/GenBank/DDBJ whole genome shotgun (WGS) entry which is preliminary data.</text>
</comment>
<proteinExistence type="predicted"/>
<dbReference type="Pfam" id="PF13365">
    <property type="entry name" value="Trypsin_2"/>
    <property type="match status" value="1"/>
</dbReference>
<evidence type="ECO:0000313" key="2">
    <source>
        <dbReference type="Proteomes" id="UP001597368"/>
    </source>
</evidence>